<dbReference type="PANTHER" id="PTHR23137">
    <property type="entry name" value="VESICLE TRANSPORT PROTEIN-RELATED"/>
    <property type="match status" value="1"/>
</dbReference>
<keyword evidence="2 8" id="KW-0813">Transport</keyword>
<keyword evidence="4 8" id="KW-0653">Protein transport</keyword>
<name>A0ABR3JB53_9AGAR</name>
<evidence type="ECO:0000256" key="2">
    <source>
        <dbReference type="ARBA" id="ARBA00022448"/>
    </source>
</evidence>
<evidence type="ECO:0000256" key="7">
    <source>
        <dbReference type="ARBA" id="ARBA00025800"/>
    </source>
</evidence>
<dbReference type="InterPro" id="IPR011691">
    <property type="entry name" value="Vesicle_transpt_SFT2"/>
</dbReference>
<dbReference type="Proteomes" id="UP001556367">
    <property type="component" value="Unassembled WGS sequence"/>
</dbReference>
<gene>
    <name evidence="9" type="ORF">HGRIS_006958</name>
</gene>
<protein>
    <recommendedName>
        <fullName evidence="8">Protein transport protein SFT2</fullName>
    </recommendedName>
</protein>
<evidence type="ECO:0000256" key="8">
    <source>
        <dbReference type="RuleBase" id="RU363111"/>
    </source>
</evidence>
<evidence type="ECO:0000256" key="1">
    <source>
        <dbReference type="ARBA" id="ARBA00004141"/>
    </source>
</evidence>
<evidence type="ECO:0000256" key="4">
    <source>
        <dbReference type="ARBA" id="ARBA00022927"/>
    </source>
</evidence>
<accession>A0ABR3JB53</accession>
<dbReference type="InterPro" id="IPR007305">
    <property type="entry name" value="Vesicle_transpt_Got1/SFT2"/>
</dbReference>
<feature type="transmembrane region" description="Helical" evidence="8">
    <location>
        <begin position="215"/>
        <end position="236"/>
    </location>
</feature>
<reference evidence="10" key="1">
    <citation type="submission" date="2024-06" db="EMBL/GenBank/DDBJ databases">
        <title>Multi-omics analyses provide insights into the biosynthesis of the anticancer antibiotic pleurotin in Hohenbuehelia grisea.</title>
        <authorList>
            <person name="Weaver J.A."/>
            <person name="Alberti F."/>
        </authorList>
    </citation>
    <scope>NUCLEOTIDE SEQUENCE [LARGE SCALE GENOMIC DNA]</scope>
    <source>
        <strain evidence="10">T-177</strain>
    </source>
</reference>
<sequence>MQGLTKKTCRGRFTGANKLQTSVGVFRVVYQHPEPPPPTFVISTFRTGMPAANNTEQSFRANLSQFRWSRGVTDDSPAAQQQQQQTSSNPFSRFYNAVAGDYIPLRSNEQTNEEEAWFALSRWERLLGFGACLLGAAACFFVAFLTLPWLALRPAKFALSFSLGSLLVMFGFSVLIGPVNHAKHLISKERLPFSAVYFSSLGLTLYFSLGAHSYFGSLICGVVQVLALISYVLAYFPGGTQTLRFGSQMALRGAGGLLPR</sequence>
<keyword evidence="10" id="KW-1185">Reference proteome</keyword>
<keyword evidence="3 8" id="KW-0812">Transmembrane</keyword>
<comment type="subcellular location">
    <subcellularLocation>
        <location evidence="8">Golgi apparatus membrane</location>
        <topology evidence="8">Multi-pass membrane protein</topology>
    </subcellularLocation>
    <subcellularLocation>
        <location evidence="1">Membrane</location>
        <topology evidence="1">Multi-pass membrane protein</topology>
    </subcellularLocation>
</comment>
<evidence type="ECO:0000256" key="6">
    <source>
        <dbReference type="ARBA" id="ARBA00023136"/>
    </source>
</evidence>
<evidence type="ECO:0000313" key="10">
    <source>
        <dbReference type="Proteomes" id="UP001556367"/>
    </source>
</evidence>
<keyword evidence="6 8" id="KW-0472">Membrane</keyword>
<feature type="transmembrane region" description="Helical" evidence="8">
    <location>
        <begin position="157"/>
        <end position="179"/>
    </location>
</feature>
<comment type="caution">
    <text evidence="9">The sequence shown here is derived from an EMBL/GenBank/DDBJ whole genome shotgun (WGS) entry which is preliminary data.</text>
</comment>
<comment type="function">
    <text evidence="8">Nonessential protein required for the fusion of transport vesicles derived from the endocytic pathway with the Golgi complex.</text>
</comment>
<comment type="similarity">
    <text evidence="7 8">Belongs to the SFT2 family.</text>
</comment>
<proteinExistence type="inferred from homology"/>
<dbReference type="EMBL" id="JASNQZ010000010">
    <property type="protein sequence ID" value="KAL0952725.1"/>
    <property type="molecule type" value="Genomic_DNA"/>
</dbReference>
<dbReference type="Pfam" id="PF04178">
    <property type="entry name" value="Got1"/>
    <property type="match status" value="1"/>
</dbReference>
<feature type="transmembrane region" description="Helical" evidence="8">
    <location>
        <begin position="126"/>
        <end position="151"/>
    </location>
</feature>
<feature type="transmembrane region" description="Helical" evidence="8">
    <location>
        <begin position="191"/>
        <end position="209"/>
    </location>
</feature>
<evidence type="ECO:0000256" key="3">
    <source>
        <dbReference type="ARBA" id="ARBA00022692"/>
    </source>
</evidence>
<keyword evidence="8" id="KW-0333">Golgi apparatus</keyword>
<keyword evidence="5 8" id="KW-1133">Transmembrane helix</keyword>
<evidence type="ECO:0000256" key="5">
    <source>
        <dbReference type="ARBA" id="ARBA00022989"/>
    </source>
</evidence>
<dbReference type="PANTHER" id="PTHR23137:SF36">
    <property type="entry name" value="VESICLE TRANSPORT PROTEIN SFT2C"/>
    <property type="match status" value="1"/>
</dbReference>
<evidence type="ECO:0000313" key="9">
    <source>
        <dbReference type="EMBL" id="KAL0952725.1"/>
    </source>
</evidence>
<organism evidence="9 10">
    <name type="scientific">Hohenbuehelia grisea</name>
    <dbReference type="NCBI Taxonomy" id="104357"/>
    <lineage>
        <taxon>Eukaryota</taxon>
        <taxon>Fungi</taxon>
        <taxon>Dikarya</taxon>
        <taxon>Basidiomycota</taxon>
        <taxon>Agaricomycotina</taxon>
        <taxon>Agaricomycetes</taxon>
        <taxon>Agaricomycetidae</taxon>
        <taxon>Agaricales</taxon>
        <taxon>Pleurotineae</taxon>
        <taxon>Pleurotaceae</taxon>
        <taxon>Hohenbuehelia</taxon>
    </lineage>
</organism>